<dbReference type="HOGENOM" id="CLU_689236_0_0_1"/>
<dbReference type="Proteomes" id="UP000054485">
    <property type="component" value="Unassembled WGS sequence"/>
</dbReference>
<evidence type="ECO:0000313" key="2">
    <source>
        <dbReference type="EMBL" id="KIK34066.1"/>
    </source>
</evidence>
<organism evidence="2 3">
    <name type="scientific">Suillus luteus UH-Slu-Lm8-n1</name>
    <dbReference type="NCBI Taxonomy" id="930992"/>
    <lineage>
        <taxon>Eukaryota</taxon>
        <taxon>Fungi</taxon>
        <taxon>Dikarya</taxon>
        <taxon>Basidiomycota</taxon>
        <taxon>Agaricomycotina</taxon>
        <taxon>Agaricomycetes</taxon>
        <taxon>Agaricomycetidae</taxon>
        <taxon>Boletales</taxon>
        <taxon>Suillineae</taxon>
        <taxon>Suillaceae</taxon>
        <taxon>Suillus</taxon>
    </lineage>
</organism>
<dbReference type="AlphaFoldDB" id="A0A0C9ZXE0"/>
<dbReference type="EMBL" id="KN835816">
    <property type="protein sequence ID" value="KIK34066.1"/>
    <property type="molecule type" value="Genomic_DNA"/>
</dbReference>
<feature type="compositionally biased region" description="Basic and acidic residues" evidence="1">
    <location>
        <begin position="367"/>
        <end position="376"/>
    </location>
</feature>
<sequence length="400" mass="44772">MSTAVLDLINIYDGEGAIILIRCQNHGIPAFDSKGVLVAINCLYNNPVMLAKSVELANYLVTEARKERDEPYMSAEGLMMEHIIDTNAAYFDRNLNTPEKHLMADLVEKLNWSSGRQNRKYLFAMGITKCDMGKHSKLDPYFLPTLKQPMIKDIYTVKAQFQLQTLDDSFPAEAVMCSKEAANTLLYLASICEKNRDRDNREVIPFMRSARNSSTDELHFVVHSDALFPDASESRGDIVPEFSLEDFEDINFTLTGGVHDWTLKDLEDPQGHFKMVIDLYKLEKVPVMVPNVLDAVGNLIHSSEYSKHFTKPMPVAAEVVMRLWTFVPDNKRPTDSRIYQTTLKSLRLLPQFEPEIKAQTKTGSAHADPKGKRKADGPAGGGSPVKKSTGQQKEVGGAAV</sequence>
<evidence type="ECO:0000256" key="1">
    <source>
        <dbReference type="SAM" id="MobiDB-lite"/>
    </source>
</evidence>
<proteinExistence type="predicted"/>
<evidence type="ECO:0000313" key="3">
    <source>
        <dbReference type="Proteomes" id="UP000054485"/>
    </source>
</evidence>
<protein>
    <submittedName>
        <fullName evidence="2">Uncharacterized protein</fullName>
    </submittedName>
</protein>
<gene>
    <name evidence="2" type="ORF">CY34DRAFT_110421</name>
</gene>
<feature type="region of interest" description="Disordered" evidence="1">
    <location>
        <begin position="355"/>
        <end position="400"/>
    </location>
</feature>
<dbReference type="InParanoid" id="A0A0C9ZXE0"/>
<accession>A0A0C9ZXE0</accession>
<name>A0A0C9ZXE0_9AGAM</name>
<dbReference type="OrthoDB" id="2661877at2759"/>
<keyword evidence="3" id="KW-1185">Reference proteome</keyword>
<reference evidence="2 3" key="1">
    <citation type="submission" date="2014-04" db="EMBL/GenBank/DDBJ databases">
        <authorList>
            <consortium name="DOE Joint Genome Institute"/>
            <person name="Kuo A."/>
            <person name="Ruytinx J."/>
            <person name="Rineau F."/>
            <person name="Colpaert J."/>
            <person name="Kohler A."/>
            <person name="Nagy L.G."/>
            <person name="Floudas D."/>
            <person name="Copeland A."/>
            <person name="Barry K.W."/>
            <person name="Cichocki N."/>
            <person name="Veneault-Fourrey C."/>
            <person name="LaButti K."/>
            <person name="Lindquist E.A."/>
            <person name="Lipzen A."/>
            <person name="Lundell T."/>
            <person name="Morin E."/>
            <person name="Murat C."/>
            <person name="Sun H."/>
            <person name="Tunlid A."/>
            <person name="Henrissat B."/>
            <person name="Grigoriev I.V."/>
            <person name="Hibbett D.S."/>
            <person name="Martin F."/>
            <person name="Nordberg H.P."/>
            <person name="Cantor M.N."/>
            <person name="Hua S.X."/>
        </authorList>
    </citation>
    <scope>NUCLEOTIDE SEQUENCE [LARGE SCALE GENOMIC DNA]</scope>
    <source>
        <strain evidence="2 3">UH-Slu-Lm8-n1</strain>
    </source>
</reference>
<reference evidence="3" key="2">
    <citation type="submission" date="2015-01" db="EMBL/GenBank/DDBJ databases">
        <title>Evolutionary Origins and Diversification of the Mycorrhizal Mutualists.</title>
        <authorList>
            <consortium name="DOE Joint Genome Institute"/>
            <consortium name="Mycorrhizal Genomics Consortium"/>
            <person name="Kohler A."/>
            <person name="Kuo A."/>
            <person name="Nagy L.G."/>
            <person name="Floudas D."/>
            <person name="Copeland A."/>
            <person name="Barry K.W."/>
            <person name="Cichocki N."/>
            <person name="Veneault-Fourrey C."/>
            <person name="LaButti K."/>
            <person name="Lindquist E.A."/>
            <person name="Lipzen A."/>
            <person name="Lundell T."/>
            <person name="Morin E."/>
            <person name="Murat C."/>
            <person name="Riley R."/>
            <person name="Ohm R."/>
            <person name="Sun H."/>
            <person name="Tunlid A."/>
            <person name="Henrissat B."/>
            <person name="Grigoriev I.V."/>
            <person name="Hibbett D.S."/>
            <person name="Martin F."/>
        </authorList>
    </citation>
    <scope>NUCLEOTIDE SEQUENCE [LARGE SCALE GENOMIC DNA]</scope>
    <source>
        <strain evidence="3">UH-Slu-Lm8-n1</strain>
    </source>
</reference>